<dbReference type="EMBL" id="BMFC01000008">
    <property type="protein sequence ID" value="GGC11036.1"/>
    <property type="molecule type" value="Genomic_DNA"/>
</dbReference>
<accession>A0ABQ1KTZ7</accession>
<name>A0ABQ1KTZ7_9RHOB</name>
<dbReference type="Proteomes" id="UP000645462">
    <property type="component" value="Unassembled WGS sequence"/>
</dbReference>
<protein>
    <submittedName>
        <fullName evidence="1">Uncharacterized protein</fullName>
    </submittedName>
</protein>
<reference evidence="2" key="1">
    <citation type="journal article" date="2019" name="Int. J. Syst. Evol. Microbiol.">
        <title>The Global Catalogue of Microorganisms (GCM) 10K type strain sequencing project: providing services to taxonomists for standard genome sequencing and annotation.</title>
        <authorList>
            <consortium name="The Broad Institute Genomics Platform"/>
            <consortium name="The Broad Institute Genome Sequencing Center for Infectious Disease"/>
            <person name="Wu L."/>
            <person name="Ma J."/>
        </authorList>
    </citation>
    <scope>NUCLEOTIDE SEQUENCE [LARGE SCALE GENOMIC DNA]</scope>
    <source>
        <strain evidence="2">CGMCC 1.12478</strain>
    </source>
</reference>
<keyword evidence="2" id="KW-1185">Reference proteome</keyword>
<evidence type="ECO:0000313" key="2">
    <source>
        <dbReference type="Proteomes" id="UP000645462"/>
    </source>
</evidence>
<sequence length="96" mass="10277">MMGNGLPLCRRPEPGSALRVDFPVAYVMLDPFDITDSSCVGIDASWAGPKSWTVRSSMPTWRILVPGMNPSLSTIHAHKAAGAQTTTDASKAMEQS</sequence>
<evidence type="ECO:0000313" key="1">
    <source>
        <dbReference type="EMBL" id="GGC11036.1"/>
    </source>
</evidence>
<comment type="caution">
    <text evidence="1">The sequence shown here is derived from an EMBL/GenBank/DDBJ whole genome shotgun (WGS) entry which is preliminary data.</text>
</comment>
<gene>
    <name evidence="1" type="ORF">GCM10011363_29580</name>
</gene>
<proteinExistence type="predicted"/>
<organism evidence="1 2">
    <name type="scientific">Marivita lacus</name>
    <dbReference type="NCBI Taxonomy" id="1323742"/>
    <lineage>
        <taxon>Bacteria</taxon>
        <taxon>Pseudomonadati</taxon>
        <taxon>Pseudomonadota</taxon>
        <taxon>Alphaproteobacteria</taxon>
        <taxon>Rhodobacterales</taxon>
        <taxon>Roseobacteraceae</taxon>
        <taxon>Marivita</taxon>
    </lineage>
</organism>